<dbReference type="WBParaSite" id="TCLT_0000746901-mRNA-1">
    <property type="protein sequence ID" value="TCLT_0000746901-mRNA-1"/>
    <property type="gene ID" value="TCLT_0000746901"/>
</dbReference>
<reference evidence="3" key="1">
    <citation type="submission" date="2017-02" db="UniProtKB">
        <authorList>
            <consortium name="WormBaseParasite"/>
        </authorList>
    </citation>
    <scope>IDENTIFICATION</scope>
</reference>
<keyword evidence="2" id="KW-1185">Reference proteome</keyword>
<proteinExistence type="predicted"/>
<evidence type="ECO:0000313" key="3">
    <source>
        <dbReference type="WBParaSite" id="TCLT_0000746901-mRNA-1"/>
    </source>
</evidence>
<organism evidence="3">
    <name type="scientific">Thelazia callipaeda</name>
    <name type="common">Oriental eyeworm</name>
    <name type="synonym">Parasitic nematode</name>
    <dbReference type="NCBI Taxonomy" id="103827"/>
    <lineage>
        <taxon>Eukaryota</taxon>
        <taxon>Metazoa</taxon>
        <taxon>Ecdysozoa</taxon>
        <taxon>Nematoda</taxon>
        <taxon>Chromadorea</taxon>
        <taxon>Rhabditida</taxon>
        <taxon>Spirurina</taxon>
        <taxon>Spiruromorpha</taxon>
        <taxon>Thelazioidea</taxon>
        <taxon>Thelaziidae</taxon>
        <taxon>Thelazia</taxon>
    </lineage>
</organism>
<evidence type="ECO:0000313" key="1">
    <source>
        <dbReference type="EMBL" id="VDN04916.1"/>
    </source>
</evidence>
<dbReference type="AlphaFoldDB" id="A0A0N5D3G1"/>
<gene>
    <name evidence="1" type="ORF">TCLT_LOCUS7458</name>
</gene>
<name>A0A0N5D3G1_THECL</name>
<sequence>MDGFFDLVTKMLMSVHPVITHRCRSRMSAVLYDEESGSVYVESGVRYLLYYTDDEDSHMISFSEQFLRKEIYLKTHNFACRALIVSGEGNFASLIVKNKFNL</sequence>
<reference evidence="1 2" key="2">
    <citation type="submission" date="2018-11" db="EMBL/GenBank/DDBJ databases">
        <authorList>
            <consortium name="Pathogen Informatics"/>
        </authorList>
    </citation>
    <scope>NUCLEOTIDE SEQUENCE [LARGE SCALE GENOMIC DNA]</scope>
</reference>
<evidence type="ECO:0000313" key="2">
    <source>
        <dbReference type="Proteomes" id="UP000276776"/>
    </source>
</evidence>
<accession>A0A0N5D3G1</accession>
<dbReference type="Proteomes" id="UP000276776">
    <property type="component" value="Unassembled WGS sequence"/>
</dbReference>
<protein>
    <submittedName>
        <fullName evidence="3">Coatomer subunit zeta</fullName>
    </submittedName>
</protein>
<dbReference type="EMBL" id="UYYF01004510">
    <property type="protein sequence ID" value="VDN04916.1"/>
    <property type="molecule type" value="Genomic_DNA"/>
</dbReference>